<evidence type="ECO:0000313" key="2">
    <source>
        <dbReference type="EMBL" id="GGD32881.1"/>
    </source>
</evidence>
<dbReference type="InterPro" id="IPR007436">
    <property type="entry name" value="DUF485"/>
</dbReference>
<organism evidence="2 3">
    <name type="scientific">Microbacterium faecale</name>
    <dbReference type="NCBI Taxonomy" id="1804630"/>
    <lineage>
        <taxon>Bacteria</taxon>
        <taxon>Bacillati</taxon>
        <taxon>Actinomycetota</taxon>
        <taxon>Actinomycetes</taxon>
        <taxon>Micrococcales</taxon>
        <taxon>Microbacteriaceae</taxon>
        <taxon>Microbacterium</taxon>
    </lineage>
</organism>
<keyword evidence="1" id="KW-0472">Membrane</keyword>
<feature type="transmembrane region" description="Helical" evidence="1">
    <location>
        <begin position="69"/>
        <end position="93"/>
    </location>
</feature>
<dbReference type="PANTHER" id="PTHR38441:SF1">
    <property type="entry name" value="MEMBRANE PROTEIN"/>
    <property type="match status" value="1"/>
</dbReference>
<dbReference type="Pfam" id="PF04341">
    <property type="entry name" value="DUF485"/>
    <property type="match status" value="1"/>
</dbReference>
<gene>
    <name evidence="2" type="ORF">GCM10010915_11600</name>
</gene>
<accession>A0A916Y795</accession>
<dbReference type="Proteomes" id="UP000633205">
    <property type="component" value="Unassembled WGS sequence"/>
</dbReference>
<protein>
    <submittedName>
        <fullName evidence="2">Clumping factor B</fullName>
    </submittedName>
</protein>
<reference evidence="2" key="1">
    <citation type="journal article" date="2014" name="Int. J. Syst. Evol. Microbiol.">
        <title>Complete genome sequence of Corynebacterium casei LMG S-19264T (=DSM 44701T), isolated from a smear-ripened cheese.</title>
        <authorList>
            <consortium name="US DOE Joint Genome Institute (JGI-PGF)"/>
            <person name="Walter F."/>
            <person name="Albersmeier A."/>
            <person name="Kalinowski J."/>
            <person name="Ruckert C."/>
        </authorList>
    </citation>
    <scope>NUCLEOTIDE SEQUENCE</scope>
    <source>
        <strain evidence="2">CGMCC 1.15152</strain>
    </source>
</reference>
<dbReference type="RefSeq" id="WP_188711333.1">
    <property type="nucleotide sequence ID" value="NZ_BMHO01000001.1"/>
</dbReference>
<sequence length="116" mass="12999">MTDNDIGAPDRSAVDYIEVEESPRFQGLKKAHRSFVFPMAVLFLVWYFVYVLLAGWAPEFIAQRVFGDITVGLLFGLGQFVTTFAITMAYVAFANRKLDPVATTIREDLEKQEAGA</sequence>
<evidence type="ECO:0000256" key="1">
    <source>
        <dbReference type="SAM" id="Phobius"/>
    </source>
</evidence>
<evidence type="ECO:0000313" key="3">
    <source>
        <dbReference type="Proteomes" id="UP000633205"/>
    </source>
</evidence>
<proteinExistence type="predicted"/>
<dbReference type="AlphaFoldDB" id="A0A916Y795"/>
<dbReference type="PANTHER" id="PTHR38441">
    <property type="entry name" value="INTEGRAL MEMBRANE PROTEIN-RELATED"/>
    <property type="match status" value="1"/>
</dbReference>
<reference evidence="2" key="2">
    <citation type="submission" date="2020-09" db="EMBL/GenBank/DDBJ databases">
        <authorList>
            <person name="Sun Q."/>
            <person name="Zhou Y."/>
        </authorList>
    </citation>
    <scope>NUCLEOTIDE SEQUENCE</scope>
    <source>
        <strain evidence="2">CGMCC 1.15152</strain>
    </source>
</reference>
<keyword evidence="3" id="KW-1185">Reference proteome</keyword>
<feature type="transmembrane region" description="Helical" evidence="1">
    <location>
        <begin position="35"/>
        <end position="57"/>
    </location>
</feature>
<keyword evidence="1" id="KW-1133">Transmembrane helix</keyword>
<name>A0A916Y795_9MICO</name>
<comment type="caution">
    <text evidence="2">The sequence shown here is derived from an EMBL/GenBank/DDBJ whole genome shotgun (WGS) entry which is preliminary data.</text>
</comment>
<dbReference type="EMBL" id="BMHO01000001">
    <property type="protein sequence ID" value="GGD32881.1"/>
    <property type="molecule type" value="Genomic_DNA"/>
</dbReference>
<keyword evidence="1" id="KW-0812">Transmembrane</keyword>